<keyword evidence="5 8" id="KW-0012">Acyltransferase</keyword>
<accession>A0A9X7JSK5</accession>
<evidence type="ECO:0000256" key="4">
    <source>
        <dbReference type="ARBA" id="ARBA00023098"/>
    </source>
</evidence>
<dbReference type="SMART" id="SM00563">
    <property type="entry name" value="PlsC"/>
    <property type="match status" value="1"/>
</dbReference>
<comment type="pathway">
    <text evidence="1">Lipid metabolism.</text>
</comment>
<dbReference type="Pfam" id="PF01553">
    <property type="entry name" value="Acyltransferase"/>
    <property type="match status" value="1"/>
</dbReference>
<feature type="compositionally biased region" description="Basic and acidic residues" evidence="6">
    <location>
        <begin position="316"/>
        <end position="328"/>
    </location>
</feature>
<dbReference type="EMBL" id="PXWG01000017">
    <property type="protein sequence ID" value="PSJ28859.1"/>
    <property type="molecule type" value="Genomic_DNA"/>
</dbReference>
<feature type="region of interest" description="Disordered" evidence="6">
    <location>
        <begin position="299"/>
        <end position="339"/>
    </location>
</feature>
<dbReference type="RefSeq" id="WP_106675562.1">
    <property type="nucleotide sequence ID" value="NZ_PXWG01000017.1"/>
</dbReference>
<dbReference type="AlphaFoldDB" id="A0A9X7JSK5"/>
<keyword evidence="2" id="KW-0444">Lipid biosynthesis</keyword>
<dbReference type="OrthoDB" id="5184723at2"/>
<proteinExistence type="predicted"/>
<evidence type="ECO:0000256" key="6">
    <source>
        <dbReference type="SAM" id="MobiDB-lite"/>
    </source>
</evidence>
<dbReference type="SUPFAM" id="SSF69593">
    <property type="entry name" value="Glycerol-3-phosphate (1)-acyltransferase"/>
    <property type="match status" value="1"/>
</dbReference>
<evidence type="ECO:0000256" key="1">
    <source>
        <dbReference type="ARBA" id="ARBA00005189"/>
    </source>
</evidence>
<keyword evidence="9" id="KW-1185">Reference proteome</keyword>
<evidence type="ECO:0000259" key="7">
    <source>
        <dbReference type="SMART" id="SM00563"/>
    </source>
</evidence>
<dbReference type="PANTHER" id="PTHR10434">
    <property type="entry name" value="1-ACYL-SN-GLYCEROL-3-PHOSPHATE ACYLTRANSFERASE"/>
    <property type="match status" value="1"/>
</dbReference>
<dbReference type="CDD" id="cd07989">
    <property type="entry name" value="LPLAT_AGPAT-like"/>
    <property type="match status" value="1"/>
</dbReference>
<evidence type="ECO:0000256" key="5">
    <source>
        <dbReference type="ARBA" id="ARBA00023315"/>
    </source>
</evidence>
<evidence type="ECO:0000313" key="9">
    <source>
        <dbReference type="Proteomes" id="UP000242427"/>
    </source>
</evidence>
<dbReference type="InterPro" id="IPR002123">
    <property type="entry name" value="Plipid/glycerol_acylTrfase"/>
</dbReference>
<name>A0A9X7JSK5_9ACTN</name>
<feature type="domain" description="Phospholipid/glycerol acyltransferase" evidence="7">
    <location>
        <begin position="98"/>
        <end position="210"/>
    </location>
</feature>
<protein>
    <submittedName>
        <fullName evidence="8">1-acyl-sn-glycerol-3-phosphate acyltransferase</fullName>
    </submittedName>
</protein>
<evidence type="ECO:0000256" key="2">
    <source>
        <dbReference type="ARBA" id="ARBA00022516"/>
    </source>
</evidence>
<dbReference type="GO" id="GO:0006654">
    <property type="term" value="P:phosphatidic acid biosynthetic process"/>
    <property type="evidence" value="ECO:0007669"/>
    <property type="project" value="TreeGrafter"/>
</dbReference>
<evidence type="ECO:0000313" key="8">
    <source>
        <dbReference type="EMBL" id="PSJ28859.1"/>
    </source>
</evidence>
<feature type="compositionally biased region" description="Basic residues" evidence="6">
    <location>
        <begin position="329"/>
        <end position="339"/>
    </location>
</feature>
<sequence length="339" mass="36597">MTASHPAAIAPWRPLSSCGRGCLRPGPPTVGRLRRTARIAAFLLLLAHVPLVALTRLAGHRVSDAAYRWYMRGILRSVGVRRTVTFQEAHTPAGPVAPLVVSNHTSWLDVSVLPAALPVRLVSRADLRRWPVIGWIAAVGRSLYVDRDRLSTLPDSVARVATALRRGDAVAVFAEGTTWCGAAGGRYRPAAFQAALDAGAAVRPVALRYHVAGTLTTTASYVGSMSAAESLRRTVAIRGLTVDVTVLPLIPPGATPDRRSLAALAQRAVDAHHPVALRCSMRHCPVPHAVCTRCARTPRENEPVANEPMAKDDDEQQHVRNPDRSPRHPDRRRSRTAGP</sequence>
<dbReference type="GO" id="GO:0003841">
    <property type="term" value="F:1-acylglycerol-3-phosphate O-acyltransferase activity"/>
    <property type="evidence" value="ECO:0007669"/>
    <property type="project" value="TreeGrafter"/>
</dbReference>
<reference evidence="8 9" key="1">
    <citation type="submission" date="2018-03" db="EMBL/GenBank/DDBJ databases">
        <title>Chitinolytic properties of Streptosporangium nondiastaticum TBG75A20.</title>
        <authorList>
            <person name="Gayathri V."/>
            <person name="Shiburaj S."/>
        </authorList>
    </citation>
    <scope>NUCLEOTIDE SEQUENCE [LARGE SCALE GENOMIC DNA]</scope>
    <source>
        <strain evidence="8 9">TBG75A20</strain>
    </source>
</reference>
<organism evidence="8 9">
    <name type="scientific">Streptosporangium nondiastaticum</name>
    <dbReference type="NCBI Taxonomy" id="35764"/>
    <lineage>
        <taxon>Bacteria</taxon>
        <taxon>Bacillati</taxon>
        <taxon>Actinomycetota</taxon>
        <taxon>Actinomycetes</taxon>
        <taxon>Streptosporangiales</taxon>
        <taxon>Streptosporangiaceae</taxon>
        <taxon>Streptosporangium</taxon>
    </lineage>
</organism>
<evidence type="ECO:0000256" key="3">
    <source>
        <dbReference type="ARBA" id="ARBA00022679"/>
    </source>
</evidence>
<keyword evidence="3" id="KW-0808">Transferase</keyword>
<dbReference type="Proteomes" id="UP000242427">
    <property type="component" value="Unassembled WGS sequence"/>
</dbReference>
<dbReference type="PANTHER" id="PTHR10434:SF64">
    <property type="entry name" value="1-ACYL-SN-GLYCEROL-3-PHOSPHATE ACYLTRANSFERASE-RELATED"/>
    <property type="match status" value="1"/>
</dbReference>
<gene>
    <name evidence="8" type="ORF">B7P34_10465</name>
</gene>
<comment type="caution">
    <text evidence="8">The sequence shown here is derived from an EMBL/GenBank/DDBJ whole genome shotgun (WGS) entry which is preliminary data.</text>
</comment>
<keyword evidence="4" id="KW-0443">Lipid metabolism</keyword>